<dbReference type="SMART" id="SM00054">
    <property type="entry name" value="EFh"/>
    <property type="match status" value="2"/>
</dbReference>
<dbReference type="PANTHER" id="PTHR14383:SF1">
    <property type="entry name" value="PLECKSTRIN HOMOLOGY DOMAIN-CONTAINING FAMILY D MEMBER 1"/>
    <property type="match status" value="1"/>
</dbReference>
<dbReference type="SUPFAM" id="SSF47473">
    <property type="entry name" value="EF-hand"/>
    <property type="match status" value="1"/>
</dbReference>
<name>A0A7R9A2W7_9CRUS</name>
<dbReference type="EMBL" id="LR900592">
    <property type="protein sequence ID" value="CAD7246234.1"/>
    <property type="molecule type" value="Genomic_DNA"/>
</dbReference>
<evidence type="ECO:0000313" key="6">
    <source>
        <dbReference type="Proteomes" id="UP000677054"/>
    </source>
</evidence>
<dbReference type="PROSITE" id="PS50222">
    <property type="entry name" value="EF_HAND_2"/>
    <property type="match status" value="2"/>
</dbReference>
<dbReference type="Gene3D" id="1.10.238.10">
    <property type="entry name" value="EF-hand"/>
    <property type="match status" value="1"/>
</dbReference>
<organism evidence="5">
    <name type="scientific">Darwinula stevensoni</name>
    <dbReference type="NCBI Taxonomy" id="69355"/>
    <lineage>
        <taxon>Eukaryota</taxon>
        <taxon>Metazoa</taxon>
        <taxon>Ecdysozoa</taxon>
        <taxon>Arthropoda</taxon>
        <taxon>Crustacea</taxon>
        <taxon>Oligostraca</taxon>
        <taxon>Ostracoda</taxon>
        <taxon>Podocopa</taxon>
        <taxon>Podocopida</taxon>
        <taxon>Darwinulocopina</taxon>
        <taxon>Darwinuloidea</taxon>
        <taxon>Darwinulidae</taxon>
        <taxon>Darwinula</taxon>
    </lineage>
</organism>
<feature type="domain" description="EF-hand" evidence="4">
    <location>
        <begin position="585"/>
        <end position="620"/>
    </location>
</feature>
<evidence type="ECO:0000313" key="5">
    <source>
        <dbReference type="EMBL" id="CAD7246234.1"/>
    </source>
</evidence>
<dbReference type="PANTHER" id="PTHR14383">
    <property type="entry name" value="SWAP-70 RECOMBINASE"/>
    <property type="match status" value="1"/>
</dbReference>
<dbReference type="InterPro" id="IPR001849">
    <property type="entry name" value="PH_domain"/>
</dbReference>
<dbReference type="InterPro" id="IPR002048">
    <property type="entry name" value="EF_hand_dom"/>
</dbReference>
<evidence type="ECO:0000256" key="2">
    <source>
        <dbReference type="SAM" id="Coils"/>
    </source>
</evidence>
<dbReference type="SMART" id="SM00233">
    <property type="entry name" value="PH"/>
    <property type="match status" value="1"/>
</dbReference>
<dbReference type="InterPro" id="IPR011993">
    <property type="entry name" value="PH-like_dom_sf"/>
</dbReference>
<proteinExistence type="predicted"/>
<reference evidence="5" key="1">
    <citation type="submission" date="2020-11" db="EMBL/GenBank/DDBJ databases">
        <authorList>
            <person name="Tran Van P."/>
        </authorList>
    </citation>
    <scope>NUCLEOTIDE SEQUENCE</scope>
</reference>
<dbReference type="OrthoDB" id="10038259at2759"/>
<feature type="coiled-coil region" evidence="2">
    <location>
        <begin position="155"/>
        <end position="280"/>
    </location>
</feature>
<dbReference type="Pfam" id="PF00169">
    <property type="entry name" value="PH"/>
    <property type="match status" value="1"/>
</dbReference>
<keyword evidence="6" id="KW-1185">Reference proteome</keyword>
<sequence length="679" mass="78341">MSDQISEGSTNEQLCIATKIQHHGFLLKKSFRRQADKWQRRYFVVKDSFLLYYGESERKNFEKRGHFNIHPRGVIPIGGCIIHGASSIYPPSSQDYVITISSDEYQKVASNPPYGYESIVTLAAATKNEMDKWIQALKEATRITWNNSQLAESLMRELETQGLQLNQEKQTYVERLQKESQNLQEELDKNLELEKLNAALNSEKKKLEAAIDQLQREHIRLQGDYKDTLTAIHLVEEDRTALQSTTEFLQESLEELAQERERILEDLKASEDEKSRLHEATRDLQSCLHIIEEETQLLLREKSDIQQRFVENELRAKLLEEEKSVICQQSDELLSSINDLVVQQSATEAELREEVAARLEAEKRLGSALQSLSSLEKSLRATTLSDTIKEEIMPNVRELRRFFEEIAMESQMEASRPGVLRSAIMARKVSLQKKKEQKFLEDREKRTQTLRLPSSGKGVRRSLSTLIACNTLRREPKIPRRFQTMRPLRSGNKDIRPSLQAYVDGNGYLDERDFACLALRTTVLEGKGDFSHIKWEENFHIMMNLWAEMAELADLNKDGRVTAEEFAEVVKNICIGKRFHEFPQALKMFVDSRFKTIDLNDDGVIDLSEFRIDCVQRMAYEFIEEIDDAFEAISSEDDKRRGGITLSRYQELYAEFVGNPDDDCEAVMLFGPLPLVPPH</sequence>
<accession>A0A7R9A2W7</accession>
<dbReference type="InterPro" id="IPR011992">
    <property type="entry name" value="EF-hand-dom_pair"/>
</dbReference>
<dbReference type="Gene3D" id="2.30.29.30">
    <property type="entry name" value="Pleckstrin-homology domain (PH domain)/Phosphotyrosine-binding domain (PTB)"/>
    <property type="match status" value="1"/>
</dbReference>
<dbReference type="Proteomes" id="UP000677054">
    <property type="component" value="Unassembled WGS sequence"/>
</dbReference>
<evidence type="ECO:0000256" key="1">
    <source>
        <dbReference type="ARBA" id="ARBA00022837"/>
    </source>
</evidence>
<evidence type="ECO:0000259" key="4">
    <source>
        <dbReference type="PROSITE" id="PS50222"/>
    </source>
</evidence>
<dbReference type="EMBL" id="CAJPEV010001075">
    <property type="protein sequence ID" value="CAG0890559.1"/>
    <property type="molecule type" value="Genomic_DNA"/>
</dbReference>
<dbReference type="GO" id="GO:0005509">
    <property type="term" value="F:calcium ion binding"/>
    <property type="evidence" value="ECO:0007669"/>
    <property type="project" value="InterPro"/>
</dbReference>
<feature type="domain" description="EF-hand" evidence="4">
    <location>
        <begin position="541"/>
        <end position="576"/>
    </location>
</feature>
<evidence type="ECO:0008006" key="7">
    <source>
        <dbReference type="Google" id="ProtNLM"/>
    </source>
</evidence>
<dbReference type="PROSITE" id="PS00018">
    <property type="entry name" value="EF_HAND_1"/>
    <property type="match status" value="2"/>
</dbReference>
<protein>
    <recommendedName>
        <fullName evidence="7">PH domain-containing protein</fullName>
    </recommendedName>
</protein>
<dbReference type="PROSITE" id="PS50003">
    <property type="entry name" value="PH_DOMAIN"/>
    <property type="match status" value="1"/>
</dbReference>
<dbReference type="AlphaFoldDB" id="A0A7R9A2W7"/>
<keyword evidence="2" id="KW-0175">Coiled coil</keyword>
<feature type="domain" description="PH" evidence="3">
    <location>
        <begin position="19"/>
        <end position="142"/>
    </location>
</feature>
<dbReference type="InterPro" id="IPR018247">
    <property type="entry name" value="EF_Hand_1_Ca_BS"/>
</dbReference>
<dbReference type="SUPFAM" id="SSF50729">
    <property type="entry name" value="PH domain-like"/>
    <property type="match status" value="1"/>
</dbReference>
<keyword evidence="1" id="KW-0106">Calcium</keyword>
<evidence type="ECO:0000259" key="3">
    <source>
        <dbReference type="PROSITE" id="PS50003"/>
    </source>
</evidence>
<gene>
    <name evidence="5" type="ORF">DSTB1V02_LOCUS6090</name>
</gene>
<dbReference type="Pfam" id="PF13202">
    <property type="entry name" value="EF-hand_5"/>
    <property type="match status" value="2"/>
</dbReference>